<dbReference type="GO" id="GO:0005694">
    <property type="term" value="C:chromosome"/>
    <property type="evidence" value="ECO:0007669"/>
    <property type="project" value="TreeGrafter"/>
</dbReference>
<reference evidence="14" key="1">
    <citation type="submission" date="2017-05" db="UniProtKB">
        <authorList>
            <consortium name="EnsemblMetazoa"/>
        </authorList>
    </citation>
    <scope>IDENTIFICATION</scope>
</reference>
<feature type="domain" description="Helicase ATP-binding" evidence="12">
    <location>
        <begin position="34"/>
        <end position="216"/>
    </location>
</feature>
<evidence type="ECO:0000256" key="4">
    <source>
        <dbReference type="ARBA" id="ARBA00022806"/>
    </source>
</evidence>
<dbReference type="InterPro" id="IPR014001">
    <property type="entry name" value="Helicase_ATP-bd"/>
</dbReference>
<dbReference type="EnsemblMetazoa" id="Aqu2.1.05487_001">
    <property type="protein sequence ID" value="Aqu2.1.05487_001"/>
    <property type="gene ID" value="Aqu2.1.05487"/>
</dbReference>
<evidence type="ECO:0000256" key="2">
    <source>
        <dbReference type="ARBA" id="ARBA00022741"/>
    </source>
</evidence>
<dbReference type="Pfam" id="PF00271">
    <property type="entry name" value="Helicase_C"/>
    <property type="match status" value="1"/>
</dbReference>
<organism evidence="14">
    <name type="scientific">Amphimedon queenslandica</name>
    <name type="common">Sponge</name>
    <dbReference type="NCBI Taxonomy" id="400682"/>
    <lineage>
        <taxon>Eukaryota</taxon>
        <taxon>Metazoa</taxon>
        <taxon>Porifera</taxon>
        <taxon>Demospongiae</taxon>
        <taxon>Heteroscleromorpha</taxon>
        <taxon>Haplosclerida</taxon>
        <taxon>Niphatidae</taxon>
        <taxon>Amphimedon</taxon>
    </lineage>
</organism>
<evidence type="ECO:0000313" key="14">
    <source>
        <dbReference type="EnsemblMetazoa" id="Aqu2.1.05487_001"/>
    </source>
</evidence>
<keyword evidence="6" id="KW-0238">DNA-binding</keyword>
<evidence type="ECO:0000256" key="8">
    <source>
        <dbReference type="ARBA" id="ARBA00023242"/>
    </source>
</evidence>
<dbReference type="InterPro" id="IPR004589">
    <property type="entry name" value="DNA_helicase_ATP-dep_RecQ"/>
</dbReference>
<dbReference type="GO" id="GO:0009378">
    <property type="term" value="F:four-way junction helicase activity"/>
    <property type="evidence" value="ECO:0007669"/>
    <property type="project" value="TreeGrafter"/>
</dbReference>
<evidence type="ECO:0000256" key="7">
    <source>
        <dbReference type="ARBA" id="ARBA00023235"/>
    </source>
</evidence>
<dbReference type="STRING" id="400682.A0A1X7STM2"/>
<dbReference type="SMART" id="SM00487">
    <property type="entry name" value="DEXDc"/>
    <property type="match status" value="1"/>
</dbReference>
<dbReference type="GO" id="GO:0043138">
    <property type="term" value="F:3'-5' DNA helicase activity"/>
    <property type="evidence" value="ECO:0007669"/>
    <property type="project" value="UniProtKB-EC"/>
</dbReference>
<dbReference type="NCBIfam" id="TIGR00614">
    <property type="entry name" value="recQ_fam"/>
    <property type="match status" value="1"/>
</dbReference>
<dbReference type="GO" id="GO:0000724">
    <property type="term" value="P:double-strand break repair via homologous recombination"/>
    <property type="evidence" value="ECO:0007669"/>
    <property type="project" value="TreeGrafter"/>
</dbReference>
<keyword evidence="7" id="KW-0413">Isomerase</keyword>
<dbReference type="PANTHER" id="PTHR13710:SF153">
    <property type="entry name" value="RECQ-LIKE DNA HELICASE BLM"/>
    <property type="match status" value="1"/>
</dbReference>
<dbReference type="SUPFAM" id="SSF52540">
    <property type="entry name" value="P-loop containing nucleoside triphosphate hydrolases"/>
    <property type="match status" value="1"/>
</dbReference>
<dbReference type="Pfam" id="PF00270">
    <property type="entry name" value="DEAD"/>
    <property type="match status" value="1"/>
</dbReference>
<dbReference type="InterPro" id="IPR011545">
    <property type="entry name" value="DEAD/DEAH_box_helicase_dom"/>
</dbReference>
<comment type="catalytic activity">
    <reaction evidence="9">
        <text>Couples ATP hydrolysis with the unwinding of duplex DNA by translocating in the 3'-5' direction.</text>
        <dbReference type="EC" id="5.6.2.4"/>
    </reaction>
</comment>
<keyword evidence="8" id="KW-0539">Nucleus</keyword>
<evidence type="ECO:0000256" key="11">
    <source>
        <dbReference type="ARBA" id="ARBA00044542"/>
    </source>
</evidence>
<name>A0A1X7STM2_AMPQE</name>
<dbReference type="GO" id="GO:0016787">
    <property type="term" value="F:hydrolase activity"/>
    <property type="evidence" value="ECO:0007669"/>
    <property type="project" value="UniProtKB-KW"/>
</dbReference>
<dbReference type="PROSITE" id="PS51192">
    <property type="entry name" value="HELICASE_ATP_BIND_1"/>
    <property type="match status" value="1"/>
</dbReference>
<dbReference type="InterPro" id="IPR001650">
    <property type="entry name" value="Helicase_C-like"/>
</dbReference>
<evidence type="ECO:0000256" key="9">
    <source>
        <dbReference type="ARBA" id="ARBA00034617"/>
    </source>
</evidence>
<dbReference type="Gene3D" id="3.40.50.300">
    <property type="entry name" value="P-loop containing nucleotide triphosphate hydrolases"/>
    <property type="match status" value="2"/>
</dbReference>
<keyword evidence="4" id="KW-0347">Helicase</keyword>
<keyword evidence="5" id="KW-0067">ATP-binding</keyword>
<sequence length="468" mass="52628">MASRTGGNVRTAIKACAQRLSYREAKKEQQEAIIKFVVEGQDVFVCLPTGFGKSMCFLCIPVLVDIITGKSSAWSVIVIVSPLVALMNDQVTTLNKKGLNAVSIVADNTHHSGDDQSAVVRGDFQYIFTTPEILLCSKDWINVFQSPSFVERLVGVIIDEAHCVKKWGSDFRKEYSKLGELRGFFPPKVHIMALTATASAASRKEIIKVLGMLKPHMIIRCPNKPNIKLVVEEMRDDGLDEVMKPLVEELKRKRTDMDKTIIFCRSYKDCASLYFYCKDELKDSFTDPPGYPNVSKFRMVDMFSACNSSVIKNQIVASFSSPNSRLRIVIATVAFGMGIDCPNIRQVIHWSPPSDIEAYIQEIGRAGRDGKMAYATLLYSKKNISLPFMDSSMVVYCRNNNTCRRDLLFRDFDYTRDEDITGCNCCDLCTMICLFSNTSAFLNSSKTEFKSRTDERDVCHPDSICMPV</sequence>
<dbReference type="InParanoid" id="A0A1X7STM2"/>
<dbReference type="AlphaFoldDB" id="A0A1X7STM2"/>
<dbReference type="SMART" id="SM00490">
    <property type="entry name" value="HELICc"/>
    <property type="match status" value="1"/>
</dbReference>
<dbReference type="eggNOG" id="KOG0351">
    <property type="taxonomic scope" value="Eukaryota"/>
</dbReference>
<dbReference type="GO" id="GO:0003677">
    <property type="term" value="F:DNA binding"/>
    <property type="evidence" value="ECO:0007669"/>
    <property type="project" value="UniProtKB-KW"/>
</dbReference>
<dbReference type="GO" id="GO:0005524">
    <property type="term" value="F:ATP binding"/>
    <property type="evidence" value="ECO:0007669"/>
    <property type="project" value="UniProtKB-KW"/>
</dbReference>
<dbReference type="PANTHER" id="PTHR13710">
    <property type="entry name" value="DNA HELICASE RECQ FAMILY MEMBER"/>
    <property type="match status" value="1"/>
</dbReference>
<proteinExistence type="inferred from homology"/>
<protein>
    <recommendedName>
        <fullName evidence="10">DNA 3'-5' helicase</fullName>
        <ecNumber evidence="10">5.6.2.4</ecNumber>
    </recommendedName>
    <alternativeName>
        <fullName evidence="11">DNA 3'-5' helicase BLM</fullName>
    </alternativeName>
</protein>
<accession>A0A1X7STM2</accession>
<dbReference type="EC" id="5.6.2.4" evidence="10"/>
<evidence type="ECO:0000256" key="10">
    <source>
        <dbReference type="ARBA" id="ARBA00034808"/>
    </source>
</evidence>
<comment type="similarity">
    <text evidence="1">Belongs to the helicase family. RecQ subfamily.</text>
</comment>
<feature type="domain" description="Helicase C-terminal" evidence="13">
    <location>
        <begin position="238"/>
        <end position="420"/>
    </location>
</feature>
<dbReference type="PROSITE" id="PS51194">
    <property type="entry name" value="HELICASE_CTER"/>
    <property type="match status" value="1"/>
</dbReference>
<keyword evidence="2" id="KW-0547">Nucleotide-binding</keyword>
<dbReference type="OrthoDB" id="5982332at2759"/>
<evidence type="ECO:0000256" key="6">
    <source>
        <dbReference type="ARBA" id="ARBA00023125"/>
    </source>
</evidence>
<dbReference type="GO" id="GO:0005634">
    <property type="term" value="C:nucleus"/>
    <property type="evidence" value="ECO:0007669"/>
    <property type="project" value="TreeGrafter"/>
</dbReference>
<evidence type="ECO:0000256" key="5">
    <source>
        <dbReference type="ARBA" id="ARBA00022840"/>
    </source>
</evidence>
<keyword evidence="3" id="KW-0378">Hydrolase</keyword>
<dbReference type="GO" id="GO:0005737">
    <property type="term" value="C:cytoplasm"/>
    <property type="evidence" value="ECO:0007669"/>
    <property type="project" value="TreeGrafter"/>
</dbReference>
<evidence type="ECO:0000259" key="13">
    <source>
        <dbReference type="PROSITE" id="PS51194"/>
    </source>
</evidence>
<evidence type="ECO:0000259" key="12">
    <source>
        <dbReference type="PROSITE" id="PS51192"/>
    </source>
</evidence>
<evidence type="ECO:0000256" key="1">
    <source>
        <dbReference type="ARBA" id="ARBA00005446"/>
    </source>
</evidence>
<dbReference type="InterPro" id="IPR027417">
    <property type="entry name" value="P-loop_NTPase"/>
</dbReference>
<evidence type="ECO:0000256" key="3">
    <source>
        <dbReference type="ARBA" id="ARBA00022801"/>
    </source>
</evidence>